<evidence type="ECO:0000313" key="1">
    <source>
        <dbReference type="EMBL" id="AOT59718.1"/>
    </source>
</evidence>
<dbReference type="GeneID" id="33067720"/>
<gene>
    <name evidence="1" type="ORF">A4G23_02561</name>
</gene>
<organism evidence="1 2">
    <name type="scientific">Streptomyces rubrolavendulae</name>
    <dbReference type="NCBI Taxonomy" id="285473"/>
    <lineage>
        <taxon>Bacteria</taxon>
        <taxon>Bacillati</taxon>
        <taxon>Actinomycetota</taxon>
        <taxon>Actinomycetes</taxon>
        <taxon>Kitasatosporales</taxon>
        <taxon>Streptomycetaceae</taxon>
        <taxon>Streptomyces</taxon>
    </lineage>
</organism>
<dbReference type="STRING" id="285473.A4G23_02561"/>
<dbReference type="EMBL" id="CP017316">
    <property type="protein sequence ID" value="AOT59718.1"/>
    <property type="molecule type" value="Genomic_DNA"/>
</dbReference>
<keyword evidence="2" id="KW-1185">Reference proteome</keyword>
<reference evidence="1 2" key="1">
    <citation type="submission" date="2016-09" db="EMBL/GenBank/DDBJ databases">
        <title>Streptomyces rubrolavendulae MJM4426 Genome sequencing and assembly.</title>
        <authorList>
            <person name="Kim J.-G."/>
        </authorList>
    </citation>
    <scope>NUCLEOTIDE SEQUENCE [LARGE SCALE GENOMIC DNA]</scope>
    <source>
        <strain evidence="1 2">MJM4426</strain>
    </source>
</reference>
<dbReference type="Proteomes" id="UP000095349">
    <property type="component" value="Chromosome"/>
</dbReference>
<name>A0A1D8G2Q1_9ACTN</name>
<evidence type="ECO:0000313" key="2">
    <source>
        <dbReference type="Proteomes" id="UP000095349"/>
    </source>
</evidence>
<protein>
    <submittedName>
        <fullName evidence="1">Uncharacterized protein</fullName>
    </submittedName>
</protein>
<accession>A0A1D8G2Q1</accession>
<dbReference type="KEGG" id="srn:A4G23_02561"/>
<sequence>MDLVFQENVYSGWILRDPADHLVRGFEEPPQHTAPKSLRHAFKEYISFFTQTNHDLMADEDFTTLTRLEELQHELLRLPVDTRSKALFEHVSDQRERWYGK</sequence>
<proteinExistence type="predicted"/>
<dbReference type="AlphaFoldDB" id="A0A1D8G2Q1"/>